<keyword evidence="3" id="KW-1185">Reference proteome</keyword>
<dbReference type="InterPro" id="IPR027485">
    <property type="entry name" value="AMMECR1_N"/>
</dbReference>
<dbReference type="RefSeq" id="WP_310764516.1">
    <property type="nucleotide sequence ID" value="NZ_CP134050.1"/>
</dbReference>
<protein>
    <submittedName>
        <fullName evidence="2">AmmeMemoRadiSam system protein A</fullName>
    </submittedName>
</protein>
<dbReference type="SUPFAM" id="SSF53213">
    <property type="entry name" value="LigB-like"/>
    <property type="match status" value="1"/>
</dbReference>
<dbReference type="PANTHER" id="PTHR13016:SF0">
    <property type="entry name" value="AMME SYNDROME CANDIDATE GENE 1 PROTEIN"/>
    <property type="match status" value="1"/>
</dbReference>
<dbReference type="EMBL" id="CP134050">
    <property type="protein sequence ID" value="WNC13001.1"/>
    <property type="molecule type" value="Genomic_DNA"/>
</dbReference>
<dbReference type="Gene3D" id="3.40.830.10">
    <property type="entry name" value="LigB-like"/>
    <property type="match status" value="1"/>
</dbReference>
<evidence type="ECO:0000259" key="1">
    <source>
        <dbReference type="PROSITE" id="PS51112"/>
    </source>
</evidence>
<dbReference type="InterPro" id="IPR023473">
    <property type="entry name" value="AMMECR1"/>
</dbReference>
<dbReference type="Proteomes" id="UP001256827">
    <property type="component" value="Chromosome"/>
</dbReference>
<feature type="domain" description="AMMECR1" evidence="1">
    <location>
        <begin position="270"/>
        <end position="438"/>
    </location>
</feature>
<reference evidence="2 3" key="1">
    <citation type="submission" date="2023-09" db="EMBL/GenBank/DDBJ databases">
        <title>Complete Genome and Methylome dissection of Bacillus brevis NEB573 original source of BbsI restriction endonuclease.</title>
        <authorList>
            <person name="Fomenkov A."/>
            <person name="Roberts R.D."/>
        </authorList>
    </citation>
    <scope>NUCLEOTIDE SEQUENCE [LARGE SCALE GENOMIC DNA]</scope>
    <source>
        <strain evidence="2 3">NEB573</strain>
    </source>
</reference>
<name>A0ABY9SZ27_BREBE</name>
<dbReference type="Gene3D" id="3.30.1490.150">
    <property type="entry name" value="Hypothetical protein ph0010, domain 2"/>
    <property type="match status" value="1"/>
</dbReference>
<dbReference type="InterPro" id="IPR002733">
    <property type="entry name" value="AMMECR1_domain"/>
</dbReference>
<proteinExistence type="predicted"/>
<evidence type="ECO:0000313" key="3">
    <source>
        <dbReference type="Proteomes" id="UP001256827"/>
    </source>
</evidence>
<dbReference type="Gene3D" id="3.30.700.20">
    <property type="entry name" value="Hypothetical protein ph0010, domain 1"/>
    <property type="match status" value="1"/>
</dbReference>
<dbReference type="PANTHER" id="PTHR13016">
    <property type="entry name" value="AMMECR1 HOMOLOG"/>
    <property type="match status" value="1"/>
</dbReference>
<dbReference type="NCBIfam" id="TIGR04335">
    <property type="entry name" value="AmmeMemoSam_A"/>
    <property type="match status" value="1"/>
</dbReference>
<dbReference type="SUPFAM" id="SSF143447">
    <property type="entry name" value="AMMECR1-like"/>
    <property type="match status" value="1"/>
</dbReference>
<dbReference type="InterPro" id="IPR004183">
    <property type="entry name" value="Xdiol_dOase_suB"/>
</dbReference>
<accession>A0ABY9SZ27</accession>
<dbReference type="PROSITE" id="PS51112">
    <property type="entry name" value="AMMECR1"/>
    <property type="match status" value="1"/>
</dbReference>
<dbReference type="Pfam" id="PF02900">
    <property type="entry name" value="LigB"/>
    <property type="match status" value="1"/>
</dbReference>
<dbReference type="InterPro" id="IPR027623">
    <property type="entry name" value="AmmeMemoSam_A"/>
</dbReference>
<gene>
    <name evidence="2" type="primary">amrA</name>
    <name evidence="2" type="ORF">RGB73_20030</name>
</gene>
<organism evidence="2 3">
    <name type="scientific">Brevibacillus brevis</name>
    <name type="common">Bacillus brevis</name>
    <dbReference type="NCBI Taxonomy" id="1393"/>
    <lineage>
        <taxon>Bacteria</taxon>
        <taxon>Bacillati</taxon>
        <taxon>Bacillota</taxon>
        <taxon>Bacilli</taxon>
        <taxon>Bacillales</taxon>
        <taxon>Paenibacillaceae</taxon>
        <taxon>Brevibacillus</taxon>
    </lineage>
</organism>
<evidence type="ECO:0000313" key="2">
    <source>
        <dbReference type="EMBL" id="WNC13001.1"/>
    </source>
</evidence>
<dbReference type="CDD" id="cd07951">
    <property type="entry name" value="ED_3B_N_AMMECR1"/>
    <property type="match status" value="1"/>
</dbReference>
<sequence length="438" mass="48421">MRQTKKAIQDVSKEIIESEPDVVAIISPHGPMFEDAIAIMDGDFLAGDLKPFGVDLQYRAANDRQLARAIAEHGKKEGVPIVLLEERLKKNFQDHDELDYGAIVPFHYLREAGYEGKVVLLSPGFLPIERIYAAGMSVRKAIEQLGRKAVIIASGDNSHALQKDSPAGSTEEGRAFDALLQKAISSSDWVSLYELDPSYLERAAEDTLGSLFLLLGAFDGWALSGNSLSYEAPFGVGYTVATMYPAEAAAPSLLKAMKDIRESRINRVRKQESEYTRLARTAVETYVRESQVIQLAALPSNFAEQAGCFVSIKQNGRLRGCIGTVRPSAENLAEEIIQNAIAACSQDDRFFPVEEELAELTYSVDVLEPEEEVTGTNQLDPSVYGLIVTDGERSGLLLPNLEGIHTVEEQIRYAKEKAGIPPEQQSIKMYRFRVQRYV</sequence>
<dbReference type="Pfam" id="PF01871">
    <property type="entry name" value="AMMECR1"/>
    <property type="match status" value="1"/>
</dbReference>
<dbReference type="InterPro" id="IPR036071">
    <property type="entry name" value="AMMECR1_dom_sf"/>
</dbReference>